<gene>
    <name evidence="1" type="ORF">HMPREF0476_1378</name>
</gene>
<protein>
    <submittedName>
        <fullName evidence="1">Uncharacterized protein</fullName>
    </submittedName>
</protein>
<name>F5S845_KINKI</name>
<sequence length="40" mass="4769">MNTQKAACTFGKQKLQAAFLCNQHLHRFTLNHIFYRAFLR</sequence>
<dbReference type="AlphaFoldDB" id="F5S845"/>
<dbReference type="HOGENOM" id="CLU_3290984_0_0_4"/>
<evidence type="ECO:0000313" key="2">
    <source>
        <dbReference type="Proteomes" id="UP000004207"/>
    </source>
</evidence>
<keyword evidence="2" id="KW-1185">Reference proteome</keyword>
<dbReference type="Proteomes" id="UP000004207">
    <property type="component" value="Unassembled WGS sequence"/>
</dbReference>
<organism evidence="1 2">
    <name type="scientific">Kingella kingae ATCC 23330</name>
    <dbReference type="NCBI Taxonomy" id="887327"/>
    <lineage>
        <taxon>Bacteria</taxon>
        <taxon>Pseudomonadati</taxon>
        <taxon>Pseudomonadota</taxon>
        <taxon>Betaproteobacteria</taxon>
        <taxon>Neisseriales</taxon>
        <taxon>Neisseriaceae</taxon>
        <taxon>Kingella</taxon>
    </lineage>
</organism>
<dbReference type="EMBL" id="AFHS01000046">
    <property type="protein sequence ID" value="EGK08366.1"/>
    <property type="molecule type" value="Genomic_DNA"/>
</dbReference>
<reference evidence="1 2" key="1">
    <citation type="submission" date="2011-04" db="EMBL/GenBank/DDBJ databases">
        <authorList>
            <person name="Muzny D."/>
            <person name="Qin X."/>
            <person name="Deng J."/>
            <person name="Jiang H."/>
            <person name="Liu Y."/>
            <person name="Qu J."/>
            <person name="Song X.-Z."/>
            <person name="Zhang L."/>
            <person name="Thornton R."/>
            <person name="Coyle M."/>
            <person name="Francisco L."/>
            <person name="Jackson L."/>
            <person name="Javaid M."/>
            <person name="Korchina V."/>
            <person name="Kovar C."/>
            <person name="Mata R."/>
            <person name="Mathew T."/>
            <person name="Ngo R."/>
            <person name="Nguyen L."/>
            <person name="Nguyen N."/>
            <person name="Okwuonu G."/>
            <person name="Ongeri F."/>
            <person name="Pham C."/>
            <person name="Simmons D."/>
            <person name="Wilczek-Boney K."/>
            <person name="Hale W."/>
            <person name="Jakkamsetti A."/>
            <person name="Pham P."/>
            <person name="Ruth R."/>
            <person name="San Lucas F."/>
            <person name="Warren J."/>
            <person name="Zhang J."/>
            <person name="Zhao Z."/>
            <person name="Zhou C."/>
            <person name="Zhu D."/>
            <person name="Lee S."/>
            <person name="Bess C."/>
            <person name="Blankenburg K."/>
            <person name="Forbes L."/>
            <person name="Fu Q."/>
            <person name="Gubbala S."/>
            <person name="Hirani K."/>
            <person name="Jayaseelan J.C."/>
            <person name="Lara F."/>
            <person name="Munidasa M."/>
            <person name="Palculict T."/>
            <person name="Patil S."/>
            <person name="Pu L.-L."/>
            <person name="Saada N."/>
            <person name="Tang L."/>
            <person name="Weissenberger G."/>
            <person name="Zhu Y."/>
            <person name="Hemphill L."/>
            <person name="Shang Y."/>
            <person name="Youmans B."/>
            <person name="Ayvaz T."/>
            <person name="Ross M."/>
            <person name="Santibanez J."/>
            <person name="Aqrawi P."/>
            <person name="Gross S."/>
            <person name="Joshi V."/>
            <person name="Fowler G."/>
            <person name="Nazareth L."/>
            <person name="Reid J."/>
            <person name="Worley K."/>
            <person name="Petrosino J."/>
            <person name="Highlander S."/>
            <person name="Gibbs R."/>
        </authorList>
    </citation>
    <scope>NUCLEOTIDE SEQUENCE [LARGE SCALE GENOMIC DNA]</scope>
    <source>
        <strain evidence="1 2">ATCC 23330</strain>
    </source>
</reference>
<evidence type="ECO:0000313" key="1">
    <source>
        <dbReference type="EMBL" id="EGK08366.1"/>
    </source>
</evidence>
<comment type="caution">
    <text evidence="1">The sequence shown here is derived from an EMBL/GenBank/DDBJ whole genome shotgun (WGS) entry which is preliminary data.</text>
</comment>
<proteinExistence type="predicted"/>
<accession>F5S845</accession>